<dbReference type="GO" id="GO:0043410">
    <property type="term" value="P:positive regulation of MAPK cascade"/>
    <property type="evidence" value="ECO:0007669"/>
    <property type="project" value="TreeGrafter"/>
</dbReference>
<dbReference type="PANTHER" id="PTHR21258:SF42">
    <property type="entry name" value="DOCKING PROTEIN 3"/>
    <property type="match status" value="1"/>
</dbReference>
<evidence type="ECO:0000259" key="4">
    <source>
        <dbReference type="PROSITE" id="PS51064"/>
    </source>
</evidence>
<keyword evidence="6" id="KW-1185">Reference proteome</keyword>
<dbReference type="FunCoup" id="A0A2I0LHI7">
    <property type="interactions" value="3"/>
</dbReference>
<evidence type="ECO:0000313" key="5">
    <source>
        <dbReference type="EMBL" id="PKK16899.1"/>
    </source>
</evidence>
<dbReference type="InterPro" id="IPR001849">
    <property type="entry name" value="PH_domain"/>
</dbReference>
<reference evidence="5 6" key="1">
    <citation type="journal article" date="2013" name="Science">
        <title>Genomic diversity and evolution of the head crest in the rock pigeon.</title>
        <authorList>
            <person name="Shapiro M.D."/>
            <person name="Kronenberg Z."/>
            <person name="Li C."/>
            <person name="Domyan E.T."/>
            <person name="Pan H."/>
            <person name="Campbell M."/>
            <person name="Tan H."/>
            <person name="Huff C.D."/>
            <person name="Hu H."/>
            <person name="Vickrey A.I."/>
            <person name="Nielsen S.C."/>
            <person name="Stringham S.A."/>
            <person name="Hu H."/>
            <person name="Willerslev E."/>
            <person name="Gilbert M.T."/>
            <person name="Yandell M."/>
            <person name="Zhang G."/>
            <person name="Wang J."/>
        </authorList>
    </citation>
    <scope>NUCLEOTIDE SEQUENCE [LARGE SCALE GENOMIC DNA]</scope>
    <source>
        <tissue evidence="5">Blood</tissue>
    </source>
</reference>
<evidence type="ECO:0000313" key="6">
    <source>
        <dbReference type="Proteomes" id="UP000053872"/>
    </source>
</evidence>
<dbReference type="GO" id="GO:0005737">
    <property type="term" value="C:cytoplasm"/>
    <property type="evidence" value="ECO:0007669"/>
    <property type="project" value="TreeGrafter"/>
</dbReference>
<organism evidence="5 6">
    <name type="scientific">Columba livia</name>
    <name type="common">Rock dove</name>
    <dbReference type="NCBI Taxonomy" id="8932"/>
    <lineage>
        <taxon>Eukaryota</taxon>
        <taxon>Metazoa</taxon>
        <taxon>Chordata</taxon>
        <taxon>Craniata</taxon>
        <taxon>Vertebrata</taxon>
        <taxon>Euteleostomi</taxon>
        <taxon>Archelosauria</taxon>
        <taxon>Archosauria</taxon>
        <taxon>Dinosauria</taxon>
        <taxon>Saurischia</taxon>
        <taxon>Theropoda</taxon>
        <taxon>Coelurosauria</taxon>
        <taxon>Aves</taxon>
        <taxon>Neognathae</taxon>
        <taxon>Neoaves</taxon>
        <taxon>Columbimorphae</taxon>
        <taxon>Columbiformes</taxon>
        <taxon>Columbidae</taxon>
        <taxon>Columba</taxon>
    </lineage>
</organism>
<dbReference type="SUPFAM" id="SSF50729">
    <property type="entry name" value="PH domain-like"/>
    <property type="match status" value="2"/>
</dbReference>
<dbReference type="InterPro" id="IPR011993">
    <property type="entry name" value="PH-like_dom_sf"/>
</dbReference>
<keyword evidence="2" id="KW-0597">Phosphoprotein</keyword>
<feature type="compositionally biased region" description="Low complexity" evidence="3">
    <location>
        <begin position="324"/>
        <end position="336"/>
    </location>
</feature>
<feature type="compositionally biased region" description="Basic residues" evidence="3">
    <location>
        <begin position="338"/>
        <end position="347"/>
    </location>
</feature>
<dbReference type="PROSITE" id="PS51064">
    <property type="entry name" value="IRS_PTB"/>
    <property type="match status" value="1"/>
</dbReference>
<dbReference type="FunFam" id="2.30.29.30:FF:000213">
    <property type="entry name" value="Docking protein 3"/>
    <property type="match status" value="1"/>
</dbReference>
<dbReference type="STRING" id="8932.A0A2I0LHI7"/>
<protein>
    <submittedName>
        <fullName evidence="5">Docking protein 3</fullName>
    </submittedName>
</protein>
<dbReference type="Gene3D" id="2.30.29.30">
    <property type="entry name" value="Pleckstrin-homology domain (PH domain)/Phosphotyrosine-binding domain (PTB)"/>
    <property type="match status" value="2"/>
</dbReference>
<dbReference type="GO" id="GO:0007169">
    <property type="term" value="P:cell surface receptor protein tyrosine kinase signaling pathway"/>
    <property type="evidence" value="ECO:0007669"/>
    <property type="project" value="TreeGrafter"/>
</dbReference>
<feature type="region of interest" description="Disordered" evidence="3">
    <location>
        <begin position="255"/>
        <end position="423"/>
    </location>
</feature>
<evidence type="ECO:0000256" key="2">
    <source>
        <dbReference type="ARBA" id="ARBA00022553"/>
    </source>
</evidence>
<dbReference type="SMART" id="SM01244">
    <property type="entry name" value="IRS"/>
    <property type="match status" value="1"/>
</dbReference>
<accession>A0A2I0LHI7</accession>
<sequence length="423" mass="46455">MERPVKDGILYVQHCKFGKRSWRKMRAQLFAASPSGVARMEKFDVRDDGTALDKTSLRRCTRRVIRLSDCISVGPAGTESCPKATAAFYLTTTEKSYVLAAERRDEWITQLCQLAFQGAKETAQSSARAQPSPTVPMEENSLYASWQGLTEFPVMVVRTDASDRCSLHGHYLLSALPQRLTLKDPQSHQPLLTWPYAFLRKFGQDQAIFSFEAGRRSDSGEGTFTFSTPRALEACQQQGKEAPDLQLFCTPDAQLTAQGPESQPWGPGAEECQPSPPLAGAQPASHPPTSLLHFPTPEPEAPGPIVYASIARGQQSPGPGRNCSPSISTRTSSPRSHVLQRKRRKLGCRQAPEGHSNEVGPLYDNRAALAQLPRGSPQPPEQGWSRGGQEALPGRPGHKPQSNLRAKLVRLLSRETPSPQDWA</sequence>
<gene>
    <name evidence="5" type="primary">DOK3</name>
    <name evidence="5" type="ORF">A306_00014830</name>
</gene>
<dbReference type="SMART" id="SM00233">
    <property type="entry name" value="PH"/>
    <property type="match status" value="1"/>
</dbReference>
<dbReference type="InterPro" id="IPR050996">
    <property type="entry name" value="Docking_Protein_DOK"/>
</dbReference>
<dbReference type="InParanoid" id="A0A2I0LHI7"/>
<comment type="similarity">
    <text evidence="1">Belongs to the DOK family. Type A subfamily.</text>
</comment>
<dbReference type="InterPro" id="IPR002404">
    <property type="entry name" value="IRS_PTB"/>
</dbReference>
<evidence type="ECO:0000256" key="1">
    <source>
        <dbReference type="ARBA" id="ARBA00010955"/>
    </source>
</evidence>
<evidence type="ECO:0000256" key="3">
    <source>
        <dbReference type="SAM" id="MobiDB-lite"/>
    </source>
</evidence>
<dbReference type="PANTHER" id="PTHR21258">
    <property type="entry name" value="DOCKING PROTEIN RELATED"/>
    <property type="match status" value="1"/>
</dbReference>
<feature type="domain" description="IRS-type PTB" evidence="4">
    <location>
        <begin position="148"/>
        <end position="252"/>
    </location>
</feature>
<dbReference type="Proteomes" id="UP000053872">
    <property type="component" value="Unassembled WGS sequence"/>
</dbReference>
<dbReference type="AlphaFoldDB" id="A0A2I0LHI7"/>
<comment type="caution">
    <text evidence="5">The sequence shown here is derived from an EMBL/GenBank/DDBJ whole genome shotgun (WGS) entry which is preliminary data.</text>
</comment>
<proteinExistence type="inferred from homology"/>
<name>A0A2I0LHI7_COLLI</name>
<dbReference type="GO" id="GO:0007265">
    <property type="term" value="P:Ras protein signal transduction"/>
    <property type="evidence" value="ECO:0007669"/>
    <property type="project" value="TreeGrafter"/>
</dbReference>
<dbReference type="SMART" id="SM00310">
    <property type="entry name" value="PTBI"/>
    <property type="match status" value="1"/>
</dbReference>
<dbReference type="Pfam" id="PF02174">
    <property type="entry name" value="IRS"/>
    <property type="match status" value="1"/>
</dbReference>
<dbReference type="EMBL" id="AKCR02000639">
    <property type="protein sequence ID" value="PKK16899.1"/>
    <property type="molecule type" value="Genomic_DNA"/>
</dbReference>